<feature type="compositionally biased region" description="Low complexity" evidence="18">
    <location>
        <begin position="572"/>
        <end position="586"/>
    </location>
</feature>
<feature type="compositionally biased region" description="Polar residues" evidence="18">
    <location>
        <begin position="1611"/>
        <end position="1637"/>
    </location>
</feature>
<dbReference type="InterPro" id="IPR044564">
    <property type="entry name" value="Na_chnl_inactivation_gate"/>
</dbReference>
<feature type="compositionally biased region" description="Low complexity" evidence="18">
    <location>
        <begin position="2602"/>
        <end position="2639"/>
    </location>
</feature>
<feature type="transmembrane region" description="Helical" evidence="17">
    <location>
        <begin position="797"/>
        <end position="828"/>
    </location>
</feature>
<feature type="transmembrane region" description="Helical" evidence="17">
    <location>
        <begin position="190"/>
        <end position="210"/>
    </location>
</feature>
<protein>
    <recommendedName>
        <fullName evidence="17">Sodium channel protein</fullName>
    </recommendedName>
</protein>
<feature type="compositionally biased region" description="Polar residues" evidence="18">
    <location>
        <begin position="1136"/>
        <end position="1164"/>
    </location>
</feature>
<feature type="transmembrane region" description="Helical" evidence="17">
    <location>
        <begin position="1819"/>
        <end position="1841"/>
    </location>
</feature>
<feature type="transmembrane region" description="Helical" evidence="17">
    <location>
        <begin position="245"/>
        <end position="265"/>
    </location>
</feature>
<dbReference type="FunFam" id="1.10.287.70:FF:000089">
    <property type="entry name" value="Sodium channel protein"/>
    <property type="match status" value="1"/>
</dbReference>
<keyword evidence="10 17" id="KW-0915">Sodium</keyword>
<reference evidence="21" key="3">
    <citation type="submission" date="2015-04" db="EMBL/GenBank/DDBJ databases">
        <authorList>
            <consortium name="FlyBase"/>
        </authorList>
    </citation>
    <scope>NUCLEOTIDE SEQUENCE</scope>
    <source>
        <strain evidence="21">W501</strain>
    </source>
</reference>
<dbReference type="Gene3D" id="1.20.120.350">
    <property type="entry name" value="Voltage-gated potassium channels. Chain C"/>
    <property type="match status" value="4"/>
</dbReference>
<feature type="compositionally biased region" description="Polar residues" evidence="18">
    <location>
        <begin position="2474"/>
        <end position="2486"/>
    </location>
</feature>
<feature type="transmembrane region" description="Helical" evidence="17">
    <location>
        <begin position="2077"/>
        <end position="2097"/>
    </location>
</feature>
<feature type="transmembrane region" description="Helical" evidence="17">
    <location>
        <begin position="2136"/>
        <end position="2154"/>
    </location>
</feature>
<keyword evidence="3 17" id="KW-0894">Sodium channel</keyword>
<dbReference type="OrthoDB" id="2984333at2759"/>
<feature type="transmembrane region" description="Helical" evidence="17">
    <location>
        <begin position="886"/>
        <end position="911"/>
    </location>
</feature>
<dbReference type="GO" id="GO:0005248">
    <property type="term" value="F:voltage-gated sodium channel activity"/>
    <property type="evidence" value="ECO:0007669"/>
    <property type="project" value="InterPro"/>
</dbReference>
<comment type="caution">
    <text evidence="17">Lacks conserved residue(s) required for the propagation of feature annotation.</text>
</comment>
<feature type="transmembrane region" description="Helical" evidence="17">
    <location>
        <begin position="1873"/>
        <end position="1899"/>
    </location>
</feature>
<evidence type="ECO:0000256" key="7">
    <source>
        <dbReference type="ARBA" id="ARBA00022737"/>
    </source>
</evidence>
<dbReference type="GO" id="GO:0001518">
    <property type="term" value="C:voltage-gated sodium channel complex"/>
    <property type="evidence" value="ECO:0007669"/>
    <property type="project" value="UniProtKB-UniRule"/>
</dbReference>
<feature type="domain" description="Ion transport" evidence="19">
    <location>
        <begin position="688"/>
        <end position="920"/>
    </location>
</feature>
<feature type="region of interest" description="Disordered" evidence="18">
    <location>
        <begin position="1583"/>
        <end position="1637"/>
    </location>
</feature>
<feature type="domain" description="Ion transport" evidence="19">
    <location>
        <begin position="126"/>
        <end position="401"/>
    </location>
</feature>
<feature type="compositionally biased region" description="Basic residues" evidence="18">
    <location>
        <begin position="2654"/>
        <end position="2665"/>
    </location>
</feature>
<comment type="function">
    <text evidence="17">Mediates the voltage-dependent sodium ion permeability of excitable membranes. Assuming opened or closed conformations in response to the voltage difference across the membrane, the protein forms a sodium-selective channel through which Na(+) ions may pass in accordance with their electrochemical gradient.</text>
</comment>
<evidence type="ECO:0000256" key="12">
    <source>
        <dbReference type="ARBA" id="ARBA00023136"/>
    </source>
</evidence>
<organism evidence="21">
    <name type="scientific">Drosophila simulans</name>
    <name type="common">Fruit fly</name>
    <dbReference type="NCBI Taxonomy" id="7240"/>
    <lineage>
        <taxon>Eukaryota</taxon>
        <taxon>Metazoa</taxon>
        <taxon>Ecdysozoa</taxon>
        <taxon>Arthropoda</taxon>
        <taxon>Hexapoda</taxon>
        <taxon>Insecta</taxon>
        <taxon>Pterygota</taxon>
        <taxon>Neoptera</taxon>
        <taxon>Endopterygota</taxon>
        <taxon>Diptera</taxon>
        <taxon>Brachycera</taxon>
        <taxon>Muscomorpha</taxon>
        <taxon>Ephydroidea</taxon>
        <taxon>Drosophilidae</taxon>
        <taxon>Drosophila</taxon>
        <taxon>Sophophora</taxon>
    </lineage>
</organism>
<dbReference type="FunFam" id="1.20.120.350:FF:000053">
    <property type="entry name" value="Sodium channel protein"/>
    <property type="match status" value="1"/>
</dbReference>
<dbReference type="PRINTS" id="PR00170">
    <property type="entry name" value="NACHANNEL"/>
</dbReference>
<keyword evidence="8 17" id="KW-0851">Voltage-gated channel</keyword>
<feature type="transmembrane region" description="Helical" evidence="17">
    <location>
        <begin position="152"/>
        <end position="170"/>
    </location>
</feature>
<proteinExistence type="inferred from homology"/>
<name>A0A0J9RKH3_DROSI</name>
<dbReference type="GO" id="GO:0022843">
    <property type="term" value="F:voltage-gated monoatomic cation channel activity"/>
    <property type="evidence" value="ECO:0007669"/>
    <property type="project" value="UniProtKB-ARBA"/>
</dbReference>
<keyword evidence="9 17" id="KW-1133">Transmembrane helix</keyword>
<evidence type="ECO:0000256" key="8">
    <source>
        <dbReference type="ARBA" id="ARBA00022882"/>
    </source>
</evidence>
<evidence type="ECO:0000256" key="1">
    <source>
        <dbReference type="ARBA" id="ARBA00004651"/>
    </source>
</evidence>
<keyword evidence="14" id="KW-0325">Glycoprotein</keyword>
<keyword evidence="12 17" id="KW-0472">Membrane</keyword>
<feature type="compositionally biased region" description="Acidic residues" evidence="18">
    <location>
        <begin position="593"/>
        <end position="603"/>
    </location>
</feature>
<feature type="transmembrane region" description="Helical" evidence="17">
    <location>
        <begin position="2193"/>
        <end position="2221"/>
    </location>
</feature>
<evidence type="ECO:0000256" key="18">
    <source>
        <dbReference type="SAM" id="MobiDB-lite"/>
    </source>
</evidence>
<evidence type="ECO:0000256" key="10">
    <source>
        <dbReference type="ARBA" id="ARBA00023053"/>
    </source>
</evidence>
<dbReference type="InterPro" id="IPR001696">
    <property type="entry name" value="Na_channel_asu"/>
</dbReference>
<dbReference type="GO" id="GO:0086010">
    <property type="term" value="P:membrane depolarization during action potential"/>
    <property type="evidence" value="ECO:0007669"/>
    <property type="project" value="TreeGrafter"/>
</dbReference>
<feature type="transmembrane region" description="Helical" evidence="17">
    <location>
        <begin position="2103"/>
        <end position="2124"/>
    </location>
</feature>
<dbReference type="Bgee" id="FBgn0183648">
    <property type="expression patterns" value="Expressed in adult organism and 3 other cell types or tissues"/>
</dbReference>
<feature type="domain" description="Ion transport" evidence="19">
    <location>
        <begin position="1758"/>
        <end position="2024"/>
    </location>
</feature>
<dbReference type="Proteomes" id="UP000035880">
    <property type="component" value="Chromosome 2R"/>
</dbReference>
<reference evidence="21" key="1">
    <citation type="journal article" date="2013" name="Genome Res.">
        <title>A second-generation assembly of the Drosophila simulans genome provides new insights into patterns of lineage-specific divergence.</title>
        <authorList>
            <person name="Hu T.T."/>
            <person name="Eisen M.B."/>
            <person name="Thornton K.R."/>
            <person name="Andolfatto P."/>
        </authorList>
    </citation>
    <scope>NUCLEOTIDE SEQUENCE [LARGE SCALE GENOMIC DNA]</scope>
    <source>
        <strain evidence="21">W501</strain>
    </source>
</reference>
<dbReference type="SUPFAM" id="SSF81324">
    <property type="entry name" value="Voltage-gated potassium channels"/>
    <property type="match status" value="4"/>
</dbReference>
<dbReference type="InterPro" id="IPR005821">
    <property type="entry name" value="Ion_trans_dom"/>
</dbReference>
<dbReference type="InterPro" id="IPR031649">
    <property type="entry name" value="GPHH_dom"/>
</dbReference>
<evidence type="ECO:0000256" key="5">
    <source>
        <dbReference type="ARBA" id="ARBA00022495"/>
    </source>
</evidence>
<dbReference type="InterPro" id="IPR027359">
    <property type="entry name" value="Volt_channel_dom_sf"/>
</dbReference>
<dbReference type="FunFam" id="1.20.120.350:FF:000039">
    <property type="entry name" value="Sodium channel protein"/>
    <property type="match status" value="1"/>
</dbReference>
<evidence type="ECO:0000256" key="14">
    <source>
        <dbReference type="ARBA" id="ARBA00023180"/>
    </source>
</evidence>
<dbReference type="PANTHER" id="PTHR10037">
    <property type="entry name" value="VOLTAGE-GATED CATION CHANNEL CALCIUM AND SODIUM"/>
    <property type="match status" value="1"/>
</dbReference>
<dbReference type="Gene3D" id="1.10.287.70">
    <property type="match status" value="4"/>
</dbReference>
<feature type="transmembrane region" description="Helical" evidence="17">
    <location>
        <begin position="2292"/>
        <end position="2316"/>
    </location>
</feature>
<keyword evidence="2 17" id="KW-0813">Transport</keyword>
<keyword evidence="5" id="KW-0691">RNA editing</keyword>
<dbReference type="FunFam" id="1.10.287.70:FF:000370">
    <property type="entry name" value="Sodium channel protein 60E"/>
    <property type="match status" value="1"/>
</dbReference>
<keyword evidence="11 17" id="KW-0406">Ion transport</keyword>
<evidence type="ECO:0000256" key="4">
    <source>
        <dbReference type="ARBA" id="ARBA00022475"/>
    </source>
</evidence>
<dbReference type="EMBL" id="CM002911">
    <property type="protein sequence ID" value="KMY96463.1"/>
    <property type="molecule type" value="Genomic_DNA"/>
</dbReference>
<feature type="compositionally biased region" description="Low complexity" evidence="18">
    <location>
        <begin position="511"/>
        <end position="520"/>
    </location>
</feature>
<feature type="region of interest" description="Disordered" evidence="18">
    <location>
        <begin position="2692"/>
        <end position="2713"/>
    </location>
</feature>
<evidence type="ECO:0000256" key="6">
    <source>
        <dbReference type="ARBA" id="ARBA00022692"/>
    </source>
</evidence>
<feature type="compositionally biased region" description="Basic residues" evidence="18">
    <location>
        <begin position="455"/>
        <end position="465"/>
    </location>
</feature>
<keyword evidence="7" id="KW-0677">Repeat</keyword>
<evidence type="ECO:0000259" key="19">
    <source>
        <dbReference type="Pfam" id="PF00520"/>
    </source>
</evidence>
<feature type="compositionally biased region" description="Low complexity" evidence="18">
    <location>
        <begin position="1198"/>
        <end position="1210"/>
    </location>
</feature>
<evidence type="ECO:0000313" key="21">
    <source>
        <dbReference type="EMBL" id="KMY96463.1"/>
    </source>
</evidence>
<dbReference type="FunFam" id="1.10.238.10:FF:000150">
    <property type="entry name" value="Sodium channel protein"/>
    <property type="match status" value="1"/>
</dbReference>
<feature type="region of interest" description="Disordered" evidence="18">
    <location>
        <begin position="1136"/>
        <end position="1175"/>
    </location>
</feature>
<feature type="domain" description="Ion transport" evidence="19">
    <location>
        <begin position="2075"/>
        <end position="2326"/>
    </location>
</feature>
<keyword evidence="4" id="KW-1003">Cell membrane</keyword>
<keyword evidence="16 17" id="KW-0407">Ion channel</keyword>
<dbReference type="Pfam" id="PF16905">
    <property type="entry name" value="GPHH"/>
    <property type="match status" value="1"/>
</dbReference>
<feature type="region of interest" description="Disordered" evidence="18">
    <location>
        <begin position="2824"/>
        <end position="2851"/>
    </location>
</feature>
<evidence type="ECO:0000256" key="3">
    <source>
        <dbReference type="ARBA" id="ARBA00022461"/>
    </source>
</evidence>
<feature type="transmembrane region" description="Helical" evidence="17">
    <location>
        <begin position="127"/>
        <end position="145"/>
    </location>
</feature>
<evidence type="ECO:0000256" key="13">
    <source>
        <dbReference type="ARBA" id="ARBA00023157"/>
    </source>
</evidence>
<feature type="region of interest" description="Disordered" evidence="18">
    <location>
        <begin position="568"/>
        <end position="610"/>
    </location>
</feature>
<keyword evidence="6 17" id="KW-0812">Transmembrane</keyword>
<evidence type="ECO:0000256" key="15">
    <source>
        <dbReference type="ARBA" id="ARBA00023201"/>
    </source>
</evidence>
<dbReference type="FunFam" id="1.20.120.350:FF:000058">
    <property type="entry name" value="Sodium channel protein"/>
    <property type="match status" value="1"/>
</dbReference>
<evidence type="ECO:0000256" key="11">
    <source>
        <dbReference type="ARBA" id="ARBA00023065"/>
    </source>
</evidence>
<feature type="transmembrane region" description="Helical" evidence="17">
    <location>
        <begin position="753"/>
        <end position="777"/>
    </location>
</feature>
<feature type="transmembrane region" description="Helical" evidence="17">
    <location>
        <begin position="1991"/>
        <end position="2015"/>
    </location>
</feature>
<evidence type="ECO:0000256" key="9">
    <source>
        <dbReference type="ARBA" id="ARBA00022989"/>
    </source>
</evidence>
<feature type="compositionally biased region" description="Gly residues" evidence="18">
    <location>
        <begin position="469"/>
        <end position="479"/>
    </location>
</feature>
<reference evidence="21" key="2">
    <citation type="submission" date="2014-06" db="EMBL/GenBank/DDBJ databases">
        <authorList>
            <person name="Hu T."/>
            <person name="Eisen M.B."/>
            <person name="Thornton K.R."/>
            <person name="Andolfatto P."/>
        </authorList>
    </citation>
    <scope>NUCLEOTIDE SEQUENCE</scope>
    <source>
        <strain evidence="21">W501</strain>
    </source>
</reference>
<comment type="similarity">
    <text evidence="17">Belongs to the sodium channel (TC 1.A.1.10) family.</text>
</comment>
<evidence type="ECO:0000256" key="2">
    <source>
        <dbReference type="ARBA" id="ARBA00022448"/>
    </source>
</evidence>
<dbReference type="PANTHER" id="PTHR10037:SF62">
    <property type="entry name" value="SODIUM CHANNEL PROTEIN 60E"/>
    <property type="match status" value="1"/>
</dbReference>
<evidence type="ECO:0000256" key="17">
    <source>
        <dbReference type="RuleBase" id="RU361132"/>
    </source>
</evidence>
<dbReference type="InterPro" id="IPR043203">
    <property type="entry name" value="VGCC_Ca_Na"/>
</dbReference>
<gene>
    <name evidence="21" type="primary">Dsim\GD11909</name>
    <name evidence="21" type="ORF">Dsimw501_GD11909</name>
</gene>
<dbReference type="FunFam" id="1.10.287.70:FF:000047">
    <property type="entry name" value="Sodium channel protein"/>
    <property type="match status" value="1"/>
</dbReference>
<evidence type="ECO:0000256" key="16">
    <source>
        <dbReference type="ARBA" id="ARBA00023303"/>
    </source>
</evidence>
<keyword evidence="13" id="KW-1015">Disulfide bond</keyword>
<dbReference type="Pfam" id="PF00520">
    <property type="entry name" value="Ion_trans"/>
    <property type="match status" value="4"/>
</dbReference>
<feature type="compositionally biased region" description="Basic and acidic residues" evidence="18">
    <location>
        <begin position="1165"/>
        <end position="1175"/>
    </location>
</feature>
<feature type="transmembrane region" description="Helical" evidence="17">
    <location>
        <begin position="373"/>
        <end position="397"/>
    </location>
</feature>
<feature type="region of interest" description="Disordered" evidence="18">
    <location>
        <begin position="2728"/>
        <end position="2750"/>
    </location>
</feature>
<comment type="subcellular location">
    <subcellularLocation>
        <location evidence="1 17">Cell membrane</location>
        <topology evidence="1 17">Multi-pass membrane protein</topology>
    </subcellularLocation>
</comment>
<feature type="region of interest" description="Disordered" evidence="18">
    <location>
        <begin position="454"/>
        <end position="553"/>
    </location>
</feature>
<feature type="region of interest" description="Disordered" evidence="18">
    <location>
        <begin position="1192"/>
        <end position="1228"/>
    </location>
</feature>
<evidence type="ECO:0000259" key="20">
    <source>
        <dbReference type="Pfam" id="PF16905"/>
    </source>
</evidence>
<feature type="domain" description="Voltage-dependent L-type calcium channel IQ-associated" evidence="20">
    <location>
        <begin position="2338"/>
        <end position="2378"/>
    </location>
</feature>
<feature type="region of interest" description="Disordered" evidence="18">
    <location>
        <begin position="2464"/>
        <end position="2486"/>
    </location>
</feature>
<dbReference type="FunFam" id="1.20.120.350:FF:000019">
    <property type="entry name" value="Sodium channel protein"/>
    <property type="match status" value="1"/>
</dbReference>
<feature type="region of interest" description="Disordered" evidence="18">
    <location>
        <begin position="2591"/>
        <end position="2675"/>
    </location>
</feature>
<dbReference type="Gene3D" id="1.10.238.10">
    <property type="entry name" value="EF-hand"/>
    <property type="match status" value="1"/>
</dbReference>
<accession>A0A0J9RKH3</accession>
<feature type="transmembrane region" description="Helical" evidence="17">
    <location>
        <begin position="1792"/>
        <end position="1813"/>
    </location>
</feature>
<feature type="compositionally biased region" description="Polar residues" evidence="18">
    <location>
        <begin position="2832"/>
        <end position="2843"/>
    </location>
</feature>
<keyword evidence="15 17" id="KW-0739">Sodium transport</keyword>
<sequence>MSDDQATSNDEKAVAKHQVVAYTQRSQVKHENRHIQLVREYGFHPRTKASVEDGDVLPRKFEPFPEHMYGKPLEEIDTFIYEETFCVVSKRFRKNYIHRFTGTKSLFLFYPWSPARRVCVYIATNQFFDYCVMATILFNCIFLAMTETVEEAEYIFLAIYSIEMVIKIIAKGFLLNKYTYLRNPWNWLDFVVITSGYATIGMEVGNLAGLRTFRVLRALKTVSIMPGLKTIINALLHSFRQLAEVMTLTIFCLMVFALFALQVYMGELRNKCVRQVPTDWTNVSHTDWQIWVNDTDNWLYDEDELPVLCGNLTGARHCPFEYVCLCVGENPNHGYTNFDNFMWSMLTTFQLITLDYWENVYNMVLATCGPMSVSFFTVVVFFGSFYLINLMLAVVALCYEEEAEITNEERKKDLLDHRDDSTFSFDPSVLNVKKLNKNNKKKIDSRKGVLLASYSKKKTRRKKTKGGKEGGTNGNGNGSNGDDNKSHSATPSPGPSPRHSATERPSALTMQAQKQYQQMEQQHKLAKSGSGGSNTSMAPTPKGRISFQDTGVGVKNPNMLYPSDYKGQLIASSGQPSSNSSGVNRESSQDDSGVVDDHEEQDTTNDMGHVSTVELALSPREVRLIKCNGNIARIKNHNVYALHQEFSSEVVVIDDLPDRNCDRCVHWCTDYESWLQFQNCLYKVVRDPLFELAITLCIVLNTAFLAMEHHGMSESFRNALDVGNKVFTSIFTFECIVKLMALSKDFFLCGWNIFDLLIVTASLLDIIFELVDGLSVLRGLRLLRVLKLAQSWTTMKVLLSIIISTIGALGNLTLILVIVIYIFAVIGMQLFSKDYTPEKFDPDPVPRWNFNDFFHSFMMIFRILCGEWIEPLWDCMRAEEEQGASTCFAIFLPTLVMGNFMVLNLFLALLLNSFNSEELKSKKEIFKKKEVGEESKLARSIERVRDLIRKKRQERKDRKERKFAEKFQQIVLDAQQAHAQTHSHQAAVGLERGDKPGVLAETKFHRLSYQESMNRPVSGSDFGFQIPLHDGLHTIVDGLEYDDTGDLPEQIQLQAHPLPPTSDSMPPTYESAMMATTGGSFSSVNGNGTCQNLTPFVHSERRLQHQISSGVSTQQNDSREEATYTESIELRLLGQYNSTDTDPYANDQRSGCGSFNRGDSLQDNSSRRYGSEEHDEAYLKYQKSLLTRSPSYRKSLDRLSQSSGQSQRSLLKSEEAEMRRHSSGQSLNSISIEQDELLSQQGNLREELLNCDQKELFQFLQEEEDLQKGTNRSRISNVMRSRRPSSQMGQPENESLVEHSEFDNIIQSFEKELEEIKRSTTSLERKLSNLSEPSPAADEATKAIMEHIAIITGASERSAADEVVLPLNPYDSYDLSSVPRRSQSVSAAAQRQSVKLKRRSLEKQRKIDEDFSISNEIRKICDQIHAPFVAMEAMAVAATSASQAQPNQSPFLRRKVDPFTVQFDRFKRLSLIERVEEVPEEEKPISTLRIESEKMPRKFLHGPDQLRLDSLSLKSTNSYENLLIQKQKLGMATPPAVPATPPTSLKSSIEPPTLAQISSLKTTPPLAALTEHQQHFHATSIQAAPTHAHAHAHSQAHAHSMAGQRRRMEHPQSTLDKAASFQSARTESHSSGAADTSSALALAMAHKTEQSQSTAPDATQKPSAFTRLTEKPWHCLVSYVDDLTVGGRRNSQGAYNDPMTFPSYGATKAAKVPDDCFPQKCYDHFYFRCPWFMSCMDTQSAKHWTRVRTAVLTVVDTPAFEWFVLVLIFASSITLCFEDINLDKNKTLKRVLYWINFSFCLIFVVEMILKWLALGFSKYFTSFWTILDFIIVFVSVFSLLIEENENLKVLRSLRTLRALRPLRAISRWQGMRIVVNALMYAIPSIFNVLLVCLVFWLIFSIMGVQFFGGKFFKCVNEMGELLPITEVNDKWDCIEQNYTWINSKITFDHVGMGYLALLQVATFEGWMEVMADAVDARGVDLQPQREANLYAYIYFVIFIVCGSFFTLNLFIGVIIDNFNMLKKKYEGGVLEMFLTESQKHYYTAMKKLGRKKPQKVIKRPINHFLAMFYDLSNSRRFEIAIFVLIFLNMLTMGIEHYDQPHAVFFILEVSNAFFTTVFGLEAIVKIVGLRYHYFTVPWNVFDFLLVLASIFGILMEDIMIDLPISPTLLRVVRVFRIGRILRLIKAAKGIRKLLFALVVSLPALFNIGALLGLITFIYAILGMSLFGNVKLQGALDDMVNFQTFGRSMQLLFRLMTSAGWNDVLESLMIQPPDCDPFIHGHTNGNCGHPLLAITYFTSFIIISYMIVINMYIAIILENFNQAHQEEEIGIVEDDLEMFYIRWSKYDPHATQFIHFSQLSDFIASLDPPLGISKPNNVALVSFNLPISRGNKIHCLDILHALVKHVLGHVEETDNFKQLQEQMDVKFKKQFPTRKELEIVSSTRIWKRQEKAAKTIQTGWKEYLRRKREKERSNSGDSATQTSSPGGWQSKLSALNFFHLQVSRRGTACSSRASSRKSSRASDASDLSELAGPWLNLPLMLVSGADEVVKDIKQQNDELGKRGSIFVEAPRASRRRSFYNFFLRHQDAVDDSLTSPSVHRKTAMNNTTNTTSNSASTSGTASSTATAPATGCGPAATSASDSDRHQAVGGGSAPSRKRASSFIRKKPPLERGLSAQSALRVNKNAFVSEAPAPEVIVTRPSPEQQTHPHSLSLRPDNATLVHVLVHRESEEYKEEDESSPSSSGNGNGFGIGLDMLGKQPPPQIRITTGSVESSMDTCAMPTVQIMVDSPKDPPRGDFSSAAIDDVGAPIDVNVQGDTSQVFYDYNPEKATDDQGNGQDETAQFESLPDRQR</sequence>
<dbReference type="CDD" id="cd13433">
    <property type="entry name" value="Na_channel_gate"/>
    <property type="match status" value="1"/>
</dbReference>
<feature type="transmembrane region" description="Helical" evidence="17">
    <location>
        <begin position="1762"/>
        <end position="1780"/>
    </location>
</feature>
<dbReference type="PROSITE" id="PS50096">
    <property type="entry name" value="IQ"/>
    <property type="match status" value="1"/>
</dbReference>
<dbReference type="GO" id="GO:0019228">
    <property type="term" value="P:neuronal action potential"/>
    <property type="evidence" value="ECO:0007669"/>
    <property type="project" value="TreeGrafter"/>
</dbReference>
<feature type="compositionally biased region" description="Basic and acidic residues" evidence="18">
    <location>
        <begin position="1211"/>
        <end position="1220"/>
    </location>
</feature>